<proteinExistence type="predicted"/>
<sequence>MNLWRSSKKLKDTSDCDLKKCEDCSCNVYCKLSLHCEKHQNTDQECIDCAWDFARSFCEEVQGLHKMIVRHAIETSKATRELNKIKHELNTKNTNP</sequence>
<gene>
    <name evidence="1" type="ORF">UFOVP298_10</name>
    <name evidence="2" type="ORF">UFOVP572_29</name>
</gene>
<evidence type="ECO:0000313" key="2">
    <source>
        <dbReference type="EMBL" id="CAB4150774.1"/>
    </source>
</evidence>
<organism evidence="2">
    <name type="scientific">uncultured Caudovirales phage</name>
    <dbReference type="NCBI Taxonomy" id="2100421"/>
    <lineage>
        <taxon>Viruses</taxon>
        <taxon>Duplodnaviria</taxon>
        <taxon>Heunggongvirae</taxon>
        <taxon>Uroviricota</taxon>
        <taxon>Caudoviricetes</taxon>
        <taxon>Peduoviridae</taxon>
        <taxon>Maltschvirus</taxon>
        <taxon>Maltschvirus maltsch</taxon>
    </lineage>
</organism>
<accession>A0A6J5MV33</accession>
<dbReference type="EMBL" id="LR796309">
    <property type="protein sequence ID" value="CAB4136041.1"/>
    <property type="molecule type" value="Genomic_DNA"/>
</dbReference>
<reference evidence="2" key="1">
    <citation type="submission" date="2020-04" db="EMBL/GenBank/DDBJ databases">
        <authorList>
            <person name="Chiriac C."/>
            <person name="Salcher M."/>
            <person name="Ghai R."/>
            <person name="Kavagutti S V."/>
        </authorList>
    </citation>
    <scope>NUCLEOTIDE SEQUENCE</scope>
</reference>
<dbReference type="EMBL" id="LR796552">
    <property type="protein sequence ID" value="CAB4150774.1"/>
    <property type="molecule type" value="Genomic_DNA"/>
</dbReference>
<evidence type="ECO:0000313" key="1">
    <source>
        <dbReference type="EMBL" id="CAB4136041.1"/>
    </source>
</evidence>
<protein>
    <submittedName>
        <fullName evidence="2">Uncharacterized protein</fullName>
    </submittedName>
</protein>
<name>A0A6J5MV33_9CAUD</name>